<proteinExistence type="predicted"/>
<evidence type="ECO:0000256" key="1">
    <source>
        <dbReference type="SAM" id="MobiDB-lite"/>
    </source>
</evidence>
<dbReference type="EMBL" id="OZ034822">
    <property type="protein sequence ID" value="CAL1412480.1"/>
    <property type="molecule type" value="Genomic_DNA"/>
</dbReference>
<organism evidence="2 3">
    <name type="scientific">Linum trigynum</name>
    <dbReference type="NCBI Taxonomy" id="586398"/>
    <lineage>
        <taxon>Eukaryota</taxon>
        <taxon>Viridiplantae</taxon>
        <taxon>Streptophyta</taxon>
        <taxon>Embryophyta</taxon>
        <taxon>Tracheophyta</taxon>
        <taxon>Spermatophyta</taxon>
        <taxon>Magnoliopsida</taxon>
        <taxon>eudicotyledons</taxon>
        <taxon>Gunneridae</taxon>
        <taxon>Pentapetalae</taxon>
        <taxon>rosids</taxon>
        <taxon>fabids</taxon>
        <taxon>Malpighiales</taxon>
        <taxon>Linaceae</taxon>
        <taxon>Linum</taxon>
    </lineage>
</organism>
<dbReference type="AlphaFoldDB" id="A0AAV2GT63"/>
<name>A0AAV2GT63_9ROSI</name>
<feature type="region of interest" description="Disordered" evidence="1">
    <location>
        <begin position="1"/>
        <end position="20"/>
    </location>
</feature>
<accession>A0AAV2GT63</accession>
<protein>
    <submittedName>
        <fullName evidence="2">Uncharacterized protein</fullName>
    </submittedName>
</protein>
<reference evidence="2 3" key="1">
    <citation type="submission" date="2024-04" db="EMBL/GenBank/DDBJ databases">
        <authorList>
            <person name="Fracassetti M."/>
        </authorList>
    </citation>
    <scope>NUCLEOTIDE SEQUENCE [LARGE SCALE GENOMIC DNA]</scope>
</reference>
<gene>
    <name evidence="2" type="ORF">LTRI10_LOCUS51770</name>
</gene>
<dbReference type="Proteomes" id="UP001497516">
    <property type="component" value="Chromosome 9"/>
</dbReference>
<evidence type="ECO:0000313" key="3">
    <source>
        <dbReference type="Proteomes" id="UP001497516"/>
    </source>
</evidence>
<evidence type="ECO:0000313" key="2">
    <source>
        <dbReference type="EMBL" id="CAL1412480.1"/>
    </source>
</evidence>
<keyword evidence="3" id="KW-1185">Reference proteome</keyword>
<sequence>MLSSPMARAQAGRPSDTAPSLAIPAVLIASPVVKASTAEGTQRITISDNEGSTGKKTPLPFTYVGTVIGVKSSTIPQPAPSNGSQWGSTI</sequence>